<proteinExistence type="inferred from homology"/>
<dbReference type="OrthoDB" id="2107894at2759"/>
<dbReference type="SUPFAM" id="SSF56266">
    <property type="entry name" value="DmpA/ArgJ-like"/>
    <property type="match status" value="1"/>
</dbReference>
<keyword evidence="3" id="KW-1185">Reference proteome</keyword>
<dbReference type="PANTHER" id="PTHR36512">
    <property type="entry name" value="D-AMINOPEPTIDASE"/>
    <property type="match status" value="1"/>
</dbReference>
<dbReference type="EMBL" id="NPIC01000005">
    <property type="protein sequence ID" value="RDL35824.1"/>
    <property type="molecule type" value="Genomic_DNA"/>
</dbReference>
<accession>A0A370TJY1</accession>
<dbReference type="PANTHER" id="PTHR36512:SF3">
    <property type="entry name" value="BLR5678 PROTEIN"/>
    <property type="match status" value="1"/>
</dbReference>
<dbReference type="GeneID" id="43599285"/>
<dbReference type="RefSeq" id="XP_031868480.1">
    <property type="nucleotide sequence ID" value="XM_032015059.1"/>
</dbReference>
<sequence length="385" mass="41198">MTIRDLGYTPGRLPVGPKNSIFDVEGVHVGQVTVGEDGEDVRRGVTVILPRHADDINTPCYAAMHTLNGNGEVTGSYQIKDWGFTNTVGAPRPEQFLGIVVQAVWQWTLQRAREKGQSLEELGHNYGTPVVGETADWILNDVHNSALEADNVFEAFKNAQTQTEVLEGQHGGGAGMTCHEFPAGTGTSSRIVKGDGEKSYTVGILCQTNYGHKYALQIGGVPIGKLLMKDGETTKSQKATNLPAGKADDGSIVVILITDAPMLPHQLNRLARHCAVGLSQVGGHGVGRNFSGDIIVALSTANKLNEKVDTPQVMGIPVVQTQSIEAIKNESMDVMFAAASEVTEEAILNSIVGGRAGRTGYQGFNLPGFPVDRVKELLAKYRVDV</sequence>
<gene>
    <name evidence="2" type="ORF">BP5553_06436</name>
</gene>
<dbReference type="Pfam" id="PF03576">
    <property type="entry name" value="Peptidase_S58"/>
    <property type="match status" value="1"/>
</dbReference>
<dbReference type="InterPro" id="IPR005321">
    <property type="entry name" value="Peptidase_S58_DmpA"/>
</dbReference>
<comment type="caution">
    <text evidence="2">The sequence shown here is derived from an EMBL/GenBank/DDBJ whole genome shotgun (WGS) entry which is preliminary data.</text>
</comment>
<dbReference type="AlphaFoldDB" id="A0A370TJY1"/>
<dbReference type="Gene3D" id="3.60.70.12">
    <property type="entry name" value="L-amino peptidase D-ALA esterase/amidase"/>
    <property type="match status" value="1"/>
</dbReference>
<reference evidence="2 3" key="1">
    <citation type="journal article" date="2018" name="IMA Fungus">
        <title>IMA Genome-F 9: Draft genome sequence of Annulohypoxylon stygium, Aspergillus mulundensis, Berkeleyomyces basicola (syn. Thielaviopsis basicola), Ceratocystis smalleyi, two Cercospora beticola strains, Coleophoma cylindrospora, Fusarium fracticaudum, Phialophora cf. hyalina, and Morchella septimelata.</title>
        <authorList>
            <person name="Wingfield B.D."/>
            <person name="Bills G.F."/>
            <person name="Dong Y."/>
            <person name="Huang W."/>
            <person name="Nel W.J."/>
            <person name="Swalarsk-Parry B.S."/>
            <person name="Vaghefi N."/>
            <person name="Wilken P.M."/>
            <person name="An Z."/>
            <person name="de Beer Z.W."/>
            <person name="De Vos L."/>
            <person name="Chen L."/>
            <person name="Duong T.A."/>
            <person name="Gao Y."/>
            <person name="Hammerbacher A."/>
            <person name="Kikkert J.R."/>
            <person name="Li Y."/>
            <person name="Li H."/>
            <person name="Li K."/>
            <person name="Li Q."/>
            <person name="Liu X."/>
            <person name="Ma X."/>
            <person name="Naidoo K."/>
            <person name="Pethybridge S.J."/>
            <person name="Sun J."/>
            <person name="Steenkamp E.T."/>
            <person name="van der Nest M.A."/>
            <person name="van Wyk S."/>
            <person name="Wingfield M.J."/>
            <person name="Xiong C."/>
            <person name="Yue Q."/>
            <person name="Zhang X."/>
        </authorList>
    </citation>
    <scope>NUCLEOTIDE SEQUENCE [LARGE SCALE GENOMIC DNA]</scope>
    <source>
        <strain evidence="2 3">BP 5553</strain>
    </source>
</reference>
<dbReference type="InterPro" id="IPR016117">
    <property type="entry name" value="ArgJ-like_dom_sf"/>
</dbReference>
<dbReference type="GO" id="GO:0004177">
    <property type="term" value="F:aminopeptidase activity"/>
    <property type="evidence" value="ECO:0007669"/>
    <property type="project" value="TreeGrafter"/>
</dbReference>
<evidence type="ECO:0000256" key="1">
    <source>
        <dbReference type="ARBA" id="ARBA00007068"/>
    </source>
</evidence>
<comment type="similarity">
    <text evidence="1">Belongs to the peptidase S58 family.</text>
</comment>
<name>A0A370TJY1_9HELO</name>
<evidence type="ECO:0000313" key="2">
    <source>
        <dbReference type="EMBL" id="RDL35824.1"/>
    </source>
</evidence>
<protein>
    <submittedName>
        <fullName evidence="2">Uncharacterized protein</fullName>
    </submittedName>
</protein>
<evidence type="ECO:0000313" key="3">
    <source>
        <dbReference type="Proteomes" id="UP000254866"/>
    </source>
</evidence>
<organism evidence="2 3">
    <name type="scientific">Venustampulla echinocandica</name>
    <dbReference type="NCBI Taxonomy" id="2656787"/>
    <lineage>
        <taxon>Eukaryota</taxon>
        <taxon>Fungi</taxon>
        <taxon>Dikarya</taxon>
        <taxon>Ascomycota</taxon>
        <taxon>Pezizomycotina</taxon>
        <taxon>Leotiomycetes</taxon>
        <taxon>Helotiales</taxon>
        <taxon>Pleuroascaceae</taxon>
        <taxon>Venustampulla</taxon>
    </lineage>
</organism>
<dbReference type="Proteomes" id="UP000254866">
    <property type="component" value="Unassembled WGS sequence"/>
</dbReference>